<proteinExistence type="inferred from homology"/>
<dbReference type="InterPro" id="IPR010982">
    <property type="entry name" value="Lambda_DNA-bd_dom_sf"/>
</dbReference>
<dbReference type="InterPro" id="IPR001387">
    <property type="entry name" value="Cro/C1-type_HTH"/>
</dbReference>
<dbReference type="Pfam" id="PF01381">
    <property type="entry name" value="HTH_3"/>
    <property type="match status" value="1"/>
</dbReference>
<dbReference type="PROSITE" id="PS50943">
    <property type="entry name" value="HTH_CROC1"/>
    <property type="match status" value="1"/>
</dbReference>
<dbReference type="RefSeq" id="WP_344488386.1">
    <property type="nucleotide sequence ID" value="NZ_BAAAQX010000031.1"/>
</dbReference>
<comment type="caution">
    <text evidence="4">The sequence shown here is derived from an EMBL/GenBank/DDBJ whole genome shotgun (WGS) entry which is preliminary data.</text>
</comment>
<name>A0ABP5PNC0_9ACTN</name>
<feature type="domain" description="HTH cro/C1-type" evidence="3">
    <location>
        <begin position="116"/>
        <end position="170"/>
    </location>
</feature>
<evidence type="ECO:0000259" key="3">
    <source>
        <dbReference type="PROSITE" id="PS50943"/>
    </source>
</evidence>
<dbReference type="PANTHER" id="PTHR43236">
    <property type="entry name" value="ANTITOXIN HIGA1"/>
    <property type="match status" value="1"/>
</dbReference>
<feature type="compositionally biased region" description="Low complexity" evidence="2">
    <location>
        <begin position="34"/>
        <end position="43"/>
    </location>
</feature>
<feature type="region of interest" description="Disordered" evidence="2">
    <location>
        <begin position="1"/>
        <end position="106"/>
    </location>
</feature>
<comment type="similarity">
    <text evidence="1">Belongs to the short-chain fatty acyl-CoA assimilation regulator (ScfR) family.</text>
</comment>
<dbReference type="Gene3D" id="1.10.10.2910">
    <property type="match status" value="1"/>
</dbReference>
<reference evidence="5" key="1">
    <citation type="journal article" date="2019" name="Int. J. Syst. Evol. Microbiol.">
        <title>The Global Catalogue of Microorganisms (GCM) 10K type strain sequencing project: providing services to taxonomists for standard genome sequencing and annotation.</title>
        <authorList>
            <consortium name="The Broad Institute Genomics Platform"/>
            <consortium name="The Broad Institute Genome Sequencing Center for Infectious Disease"/>
            <person name="Wu L."/>
            <person name="Ma J."/>
        </authorList>
    </citation>
    <scope>NUCLEOTIDE SEQUENCE [LARGE SCALE GENOMIC DNA]</scope>
    <source>
        <strain evidence="5">JCM 16114</strain>
    </source>
</reference>
<organism evidence="4 5">
    <name type="scientific">Nonomuraea monospora</name>
    <dbReference type="NCBI Taxonomy" id="568818"/>
    <lineage>
        <taxon>Bacteria</taxon>
        <taxon>Bacillati</taxon>
        <taxon>Actinomycetota</taxon>
        <taxon>Actinomycetes</taxon>
        <taxon>Streptosporangiales</taxon>
        <taxon>Streptosporangiaceae</taxon>
        <taxon>Nonomuraea</taxon>
    </lineage>
</organism>
<gene>
    <name evidence="4" type="ORF">GCM10009850_086550</name>
</gene>
<keyword evidence="5" id="KW-1185">Reference proteome</keyword>
<accession>A0ABP5PNC0</accession>
<dbReference type="Proteomes" id="UP001499843">
    <property type="component" value="Unassembled WGS sequence"/>
</dbReference>
<evidence type="ECO:0000256" key="2">
    <source>
        <dbReference type="SAM" id="MobiDB-lite"/>
    </source>
</evidence>
<evidence type="ECO:0000256" key="1">
    <source>
        <dbReference type="ARBA" id="ARBA00007227"/>
    </source>
</evidence>
<dbReference type="PANTHER" id="PTHR43236:SF1">
    <property type="entry name" value="BLL7220 PROTEIN"/>
    <property type="match status" value="1"/>
</dbReference>
<feature type="compositionally biased region" description="Low complexity" evidence="2">
    <location>
        <begin position="85"/>
        <end position="94"/>
    </location>
</feature>
<dbReference type="SMART" id="SM00530">
    <property type="entry name" value="HTH_XRE"/>
    <property type="match status" value="1"/>
</dbReference>
<dbReference type="SUPFAM" id="SSF47413">
    <property type="entry name" value="lambda repressor-like DNA-binding domains"/>
    <property type="match status" value="1"/>
</dbReference>
<protein>
    <recommendedName>
        <fullName evidence="3">HTH cro/C1-type domain-containing protein</fullName>
    </recommendedName>
</protein>
<evidence type="ECO:0000313" key="5">
    <source>
        <dbReference type="Proteomes" id="UP001499843"/>
    </source>
</evidence>
<evidence type="ECO:0000313" key="4">
    <source>
        <dbReference type="EMBL" id="GAA2213193.1"/>
    </source>
</evidence>
<dbReference type="InterPro" id="IPR010359">
    <property type="entry name" value="IrrE_HExxH"/>
</dbReference>
<sequence length="473" mass="50369">MRDSGTGHQPPTAHDHGTGPQPPTVHDSSTGHEPPAGSSTSAGTGTGIGPQSPTVHDVGTGQKPPASPSTGMEQQPAAGRGSGVGVRSSREASGMGARAGGPSPQAVADAFDATRLTQARHLAALTKKEVAEHLGVSPAAVGQYESGVTRPRPDLIPRLAEVLAVPMAFFLPGRPHGKLDGSMAHFRSLRSTRAYQRAKAVAFVEQVWELTYALEKRVQLPLVDLPGFAGGEMHSDLPRDPAGAARALRAHWGLGTGPIGHLVRRMESHGIVVAFPRHDPDAVTVDAFSTSSLPRPIVVLTPNRFDDIYRHRFTAAHELGHLVLHGDTAAGDTQQEREADAFAAEFLTPRDSILPQLPLRADLRRLAELRLTWGVSVDSLLYRCRETGLLSDSAAGRAYQRLAALREQPGFTNEPVSGYPGEQPVLLAQAFELAGRESGLSAAMLAQELAWPIARVRELIGLPDRRPSLKLVP</sequence>
<dbReference type="EMBL" id="BAAAQX010000031">
    <property type="protein sequence ID" value="GAA2213193.1"/>
    <property type="molecule type" value="Genomic_DNA"/>
</dbReference>
<dbReference type="InterPro" id="IPR052345">
    <property type="entry name" value="Rad_response_metalloprotease"/>
</dbReference>
<dbReference type="Gene3D" id="1.10.260.40">
    <property type="entry name" value="lambda repressor-like DNA-binding domains"/>
    <property type="match status" value="1"/>
</dbReference>
<dbReference type="CDD" id="cd00093">
    <property type="entry name" value="HTH_XRE"/>
    <property type="match status" value="1"/>
</dbReference>
<dbReference type="Pfam" id="PF06114">
    <property type="entry name" value="Peptidase_M78"/>
    <property type="match status" value="1"/>
</dbReference>